<feature type="transmembrane region" description="Helical" evidence="6">
    <location>
        <begin position="55"/>
        <end position="74"/>
    </location>
</feature>
<evidence type="ECO:0000256" key="2">
    <source>
        <dbReference type="ARBA" id="ARBA00022692"/>
    </source>
</evidence>
<keyword evidence="2 6" id="KW-0812">Transmembrane</keyword>
<name>A0A670Z6V0_PSETE</name>
<evidence type="ECO:0000313" key="7">
    <source>
        <dbReference type="Ensembl" id="ENSPTXP00000019600.1"/>
    </source>
</evidence>
<dbReference type="InterPro" id="IPR006603">
    <property type="entry name" value="PQ-loop_rpt"/>
</dbReference>
<dbReference type="GeneTree" id="ENSGT00940000163939"/>
<keyword evidence="3 6" id="KW-1133">Transmembrane helix</keyword>
<dbReference type="Gene3D" id="1.20.1280.290">
    <property type="match status" value="1"/>
</dbReference>
<evidence type="ECO:0000256" key="3">
    <source>
        <dbReference type="ARBA" id="ARBA00022989"/>
    </source>
</evidence>
<reference evidence="7" key="1">
    <citation type="submission" date="2025-08" db="UniProtKB">
        <authorList>
            <consortium name="Ensembl"/>
        </authorList>
    </citation>
    <scope>IDENTIFICATION</scope>
</reference>
<evidence type="ECO:0000256" key="6">
    <source>
        <dbReference type="SAM" id="Phobius"/>
    </source>
</evidence>
<proteinExistence type="inferred from homology"/>
<evidence type="ECO:0000256" key="1">
    <source>
        <dbReference type="ARBA" id="ARBA00004141"/>
    </source>
</evidence>
<keyword evidence="4 6" id="KW-0472">Membrane</keyword>
<evidence type="ECO:0000256" key="5">
    <source>
        <dbReference type="ARBA" id="ARBA00038039"/>
    </source>
</evidence>
<comment type="similarity">
    <text evidence="5">Belongs to the laat-1 family.</text>
</comment>
<sequence>MVISQGLTCITTSYQNGKVEQALSLSFLLCWLAGDLTNFIGCYLTDQLPIQTVTAIFYINMDIIVISQFFYYKLKNQKITKCKSSITRKYLF</sequence>
<organism evidence="7 8">
    <name type="scientific">Pseudonaja textilis</name>
    <name type="common">Eastern brown snake</name>
    <dbReference type="NCBI Taxonomy" id="8673"/>
    <lineage>
        <taxon>Eukaryota</taxon>
        <taxon>Metazoa</taxon>
        <taxon>Chordata</taxon>
        <taxon>Craniata</taxon>
        <taxon>Vertebrata</taxon>
        <taxon>Euteleostomi</taxon>
        <taxon>Lepidosauria</taxon>
        <taxon>Squamata</taxon>
        <taxon>Bifurcata</taxon>
        <taxon>Unidentata</taxon>
        <taxon>Episquamata</taxon>
        <taxon>Toxicofera</taxon>
        <taxon>Serpentes</taxon>
        <taxon>Colubroidea</taxon>
        <taxon>Elapidae</taxon>
        <taxon>Hydrophiinae</taxon>
        <taxon>Pseudonaja</taxon>
    </lineage>
</organism>
<dbReference type="Pfam" id="PF04193">
    <property type="entry name" value="PQ-loop"/>
    <property type="match status" value="1"/>
</dbReference>
<dbReference type="OMA" id="CITTSYQ"/>
<evidence type="ECO:0000313" key="8">
    <source>
        <dbReference type="Proteomes" id="UP000472273"/>
    </source>
</evidence>
<dbReference type="Ensembl" id="ENSPTXT00000020196.1">
    <property type="protein sequence ID" value="ENSPTXP00000019600.1"/>
    <property type="gene ID" value="ENSPTXG00000013547.1"/>
</dbReference>
<accession>A0A670Z6V0</accession>
<comment type="subcellular location">
    <subcellularLocation>
        <location evidence="1">Membrane</location>
        <topology evidence="1">Multi-pass membrane protein</topology>
    </subcellularLocation>
</comment>
<dbReference type="InterPro" id="IPR051415">
    <property type="entry name" value="LAAT-1"/>
</dbReference>
<reference evidence="7" key="2">
    <citation type="submission" date="2025-09" db="UniProtKB">
        <authorList>
            <consortium name="Ensembl"/>
        </authorList>
    </citation>
    <scope>IDENTIFICATION</scope>
</reference>
<dbReference type="PANTHER" id="PTHR16201">
    <property type="entry name" value="SEVEN TRANSMEMBRANE PROTEIN 1-RELATED"/>
    <property type="match status" value="1"/>
</dbReference>
<evidence type="ECO:0000256" key="4">
    <source>
        <dbReference type="ARBA" id="ARBA00023136"/>
    </source>
</evidence>
<dbReference type="Proteomes" id="UP000472273">
    <property type="component" value="Unplaced"/>
</dbReference>
<keyword evidence="8" id="KW-1185">Reference proteome</keyword>
<dbReference type="FunFam" id="1.20.1280.290:FF:000009">
    <property type="entry name" value="PQ loop repeat family protein"/>
    <property type="match status" value="1"/>
</dbReference>
<dbReference type="GO" id="GO:0015189">
    <property type="term" value="F:L-lysine transmembrane transporter activity"/>
    <property type="evidence" value="ECO:0007669"/>
    <property type="project" value="TreeGrafter"/>
</dbReference>
<dbReference type="PANTHER" id="PTHR16201:SF42">
    <property type="entry name" value="SOLUTE CARRIER FAMILY 66 MEMBER 1 LIKE"/>
    <property type="match status" value="1"/>
</dbReference>
<protein>
    <submittedName>
        <fullName evidence="7">Solute carrier family 66 member 1 like</fullName>
    </submittedName>
</protein>
<dbReference type="GO" id="GO:0005765">
    <property type="term" value="C:lysosomal membrane"/>
    <property type="evidence" value="ECO:0007669"/>
    <property type="project" value="TreeGrafter"/>
</dbReference>
<dbReference type="AlphaFoldDB" id="A0A670Z6V0"/>